<comment type="similarity">
    <text evidence="9">Belongs to the SEC20 family.</text>
</comment>
<evidence type="ECO:0000256" key="6">
    <source>
        <dbReference type="ARBA" id="ARBA00022989"/>
    </source>
</evidence>
<feature type="domain" description="Sec20 C-terminal" evidence="11">
    <location>
        <begin position="208"/>
        <end position="299"/>
    </location>
</feature>
<keyword evidence="6" id="KW-1133">Transmembrane helix</keyword>
<evidence type="ECO:0000259" key="11">
    <source>
        <dbReference type="Pfam" id="PF03908"/>
    </source>
</evidence>
<organism evidence="12 13">
    <name type="scientific">Saccharomyces uvarum</name>
    <name type="common">Yeast</name>
    <name type="synonym">Saccharomyces bayanus var. uvarum</name>
    <dbReference type="NCBI Taxonomy" id="230603"/>
    <lineage>
        <taxon>Eukaryota</taxon>
        <taxon>Fungi</taxon>
        <taxon>Dikarya</taxon>
        <taxon>Ascomycota</taxon>
        <taxon>Saccharomycotina</taxon>
        <taxon>Saccharomycetes</taxon>
        <taxon>Saccharomycetales</taxon>
        <taxon>Saccharomycetaceae</taxon>
        <taxon>Saccharomyces</taxon>
    </lineage>
</organism>
<dbReference type="EMBL" id="OX365913">
    <property type="protein sequence ID" value="CAI4056658.1"/>
    <property type="molecule type" value="Genomic_DNA"/>
</dbReference>
<proteinExistence type="inferred from homology"/>
<protein>
    <recommendedName>
        <fullName evidence="11">Sec20 C-terminal domain-containing protein</fullName>
    </recommendedName>
</protein>
<dbReference type="Proteomes" id="UP001162090">
    <property type="component" value="Chromosome 2"/>
</dbReference>
<evidence type="ECO:0000313" key="13">
    <source>
        <dbReference type="Proteomes" id="UP001162090"/>
    </source>
</evidence>
<dbReference type="Pfam" id="PF03908">
    <property type="entry name" value="Sec20"/>
    <property type="match status" value="1"/>
</dbReference>
<dbReference type="GO" id="GO:0031201">
    <property type="term" value="C:SNARE complex"/>
    <property type="evidence" value="ECO:0007669"/>
    <property type="project" value="TreeGrafter"/>
</dbReference>
<evidence type="ECO:0000256" key="9">
    <source>
        <dbReference type="ARBA" id="ARBA00037934"/>
    </source>
</evidence>
<dbReference type="PANTHER" id="PTHR12825:SF0">
    <property type="entry name" value="VESICLE TRANSPORT PROTEIN SEC20"/>
    <property type="match status" value="1"/>
</dbReference>
<gene>
    <name evidence="12" type="primary">SUVC02G6040</name>
    <name evidence="12" type="ORF">SUVC_02G6040</name>
</gene>
<keyword evidence="4" id="KW-0256">Endoplasmic reticulum</keyword>
<feature type="compositionally biased region" description="Polar residues" evidence="10">
    <location>
        <begin position="185"/>
        <end position="196"/>
    </location>
</feature>
<accession>A0AA35NN94</accession>
<keyword evidence="3" id="KW-0812">Transmembrane</keyword>
<dbReference type="InterPro" id="IPR005606">
    <property type="entry name" value="Sec20"/>
</dbReference>
<dbReference type="GO" id="GO:0005789">
    <property type="term" value="C:endoplasmic reticulum membrane"/>
    <property type="evidence" value="ECO:0007669"/>
    <property type="project" value="UniProtKB-SubCell"/>
</dbReference>
<evidence type="ECO:0000256" key="7">
    <source>
        <dbReference type="ARBA" id="ARBA00023054"/>
    </source>
</evidence>
<reference evidence="12" key="1">
    <citation type="submission" date="2022-10" db="EMBL/GenBank/DDBJ databases">
        <authorList>
            <person name="Byrne P K."/>
        </authorList>
    </citation>
    <scope>NUCLEOTIDE SEQUENCE</scope>
    <source>
        <strain evidence="12">CBS7001</strain>
    </source>
</reference>
<dbReference type="PANTHER" id="PTHR12825">
    <property type="entry name" value="BNIP1-RELATED"/>
    <property type="match status" value="1"/>
</dbReference>
<sequence length="388" mass="44041">MPMTFLEDLAVLQDALLDHLQKLSTISRKKAFGEGKQYYKGGIALSDGNDGEEEEEVEFGVLLSTIESKLLDFESILRCSIVEMTYTYPGLKLQWEKSPKYDQCDKLNVVKLDRQMVAELYAQLREELDSVLQFIDWFYCYRLKVKEILRQHHKRDLAWNDEERDRAIRSHAADYEKMHQGSDHGASSLTTPASTSMENASTKDKLLSKTKLLTNNLVRGNQILQSGILQSDLNLDELRAQTHSLTQVDDKYTQFETVFKKTADLVKVLENASHQEKRDVYLSLGFLVCCVSWVLWRRIFKLPVKVGLWLLFKFFKGILMTLGLVKSYTASSSSSSPQAHSLVLNAPFLATTSSTSALVEPSASVPIVSDIQRAVDEAMDRIVSHDEL</sequence>
<dbReference type="AlphaFoldDB" id="A0AA35NN94"/>
<evidence type="ECO:0000256" key="10">
    <source>
        <dbReference type="SAM" id="MobiDB-lite"/>
    </source>
</evidence>
<evidence type="ECO:0000256" key="5">
    <source>
        <dbReference type="ARBA" id="ARBA00022892"/>
    </source>
</evidence>
<comment type="subcellular location">
    <subcellularLocation>
        <location evidence="1">Endoplasmic reticulum membrane</location>
        <topology evidence="1">Single-pass type IV membrane protein</topology>
    </subcellularLocation>
</comment>
<name>A0AA35NN94_SACUV</name>
<dbReference type="GO" id="GO:0006890">
    <property type="term" value="P:retrograde vesicle-mediated transport, Golgi to endoplasmic reticulum"/>
    <property type="evidence" value="ECO:0007669"/>
    <property type="project" value="InterPro"/>
</dbReference>
<feature type="region of interest" description="Disordered" evidence="10">
    <location>
        <begin position="176"/>
        <end position="196"/>
    </location>
</feature>
<dbReference type="GO" id="GO:0005484">
    <property type="term" value="F:SNAP receptor activity"/>
    <property type="evidence" value="ECO:0007669"/>
    <property type="project" value="InterPro"/>
</dbReference>
<dbReference type="CDD" id="cd15865">
    <property type="entry name" value="SNARE_SEC20"/>
    <property type="match status" value="1"/>
</dbReference>
<dbReference type="InterPro" id="IPR056173">
    <property type="entry name" value="Sec20_C"/>
</dbReference>
<keyword evidence="5" id="KW-0931">ER-Golgi transport</keyword>
<evidence type="ECO:0000256" key="1">
    <source>
        <dbReference type="ARBA" id="ARBA00004163"/>
    </source>
</evidence>
<evidence type="ECO:0000256" key="3">
    <source>
        <dbReference type="ARBA" id="ARBA00022692"/>
    </source>
</evidence>
<evidence type="ECO:0000256" key="4">
    <source>
        <dbReference type="ARBA" id="ARBA00022824"/>
    </source>
</evidence>
<keyword evidence="8" id="KW-0472">Membrane</keyword>
<keyword evidence="7" id="KW-0175">Coiled coil</keyword>
<evidence type="ECO:0000256" key="8">
    <source>
        <dbReference type="ARBA" id="ARBA00023136"/>
    </source>
</evidence>
<evidence type="ECO:0000256" key="2">
    <source>
        <dbReference type="ARBA" id="ARBA00022448"/>
    </source>
</evidence>
<evidence type="ECO:0000313" key="12">
    <source>
        <dbReference type="EMBL" id="CAI4056658.1"/>
    </source>
</evidence>
<keyword evidence="2" id="KW-0813">Transport</keyword>